<gene>
    <name evidence="1" type="ORF">HG15A2_28730</name>
</gene>
<proteinExistence type="predicted"/>
<evidence type="ECO:0000313" key="1">
    <source>
        <dbReference type="EMBL" id="QDS99549.1"/>
    </source>
</evidence>
<keyword evidence="2" id="KW-1185">Reference proteome</keyword>
<accession>A0A517MXG2</accession>
<dbReference type="Proteomes" id="UP000319852">
    <property type="component" value="Chromosome"/>
</dbReference>
<organism evidence="1 2">
    <name type="scientific">Adhaeretor mobilis</name>
    <dbReference type="NCBI Taxonomy" id="1930276"/>
    <lineage>
        <taxon>Bacteria</taxon>
        <taxon>Pseudomonadati</taxon>
        <taxon>Planctomycetota</taxon>
        <taxon>Planctomycetia</taxon>
        <taxon>Pirellulales</taxon>
        <taxon>Lacipirellulaceae</taxon>
        <taxon>Adhaeretor</taxon>
    </lineage>
</organism>
<dbReference type="AlphaFoldDB" id="A0A517MXG2"/>
<dbReference type="EMBL" id="CP036263">
    <property type="protein sequence ID" value="QDS99549.1"/>
    <property type="molecule type" value="Genomic_DNA"/>
</dbReference>
<protein>
    <submittedName>
        <fullName evidence="1">Uncharacterized protein</fullName>
    </submittedName>
</protein>
<reference evidence="1 2" key="1">
    <citation type="submission" date="2019-02" db="EMBL/GenBank/DDBJ databases">
        <title>Deep-cultivation of Planctomycetes and their phenomic and genomic characterization uncovers novel biology.</title>
        <authorList>
            <person name="Wiegand S."/>
            <person name="Jogler M."/>
            <person name="Boedeker C."/>
            <person name="Pinto D."/>
            <person name="Vollmers J."/>
            <person name="Rivas-Marin E."/>
            <person name="Kohn T."/>
            <person name="Peeters S.H."/>
            <person name="Heuer A."/>
            <person name="Rast P."/>
            <person name="Oberbeckmann S."/>
            <person name="Bunk B."/>
            <person name="Jeske O."/>
            <person name="Meyerdierks A."/>
            <person name="Storesund J.E."/>
            <person name="Kallscheuer N."/>
            <person name="Luecker S."/>
            <person name="Lage O.M."/>
            <person name="Pohl T."/>
            <person name="Merkel B.J."/>
            <person name="Hornburger P."/>
            <person name="Mueller R.-W."/>
            <person name="Bruemmer F."/>
            <person name="Labrenz M."/>
            <person name="Spormann A.M."/>
            <person name="Op den Camp H."/>
            <person name="Overmann J."/>
            <person name="Amann R."/>
            <person name="Jetten M.S.M."/>
            <person name="Mascher T."/>
            <person name="Medema M.H."/>
            <person name="Devos D.P."/>
            <person name="Kaster A.-K."/>
            <person name="Ovreas L."/>
            <person name="Rohde M."/>
            <person name="Galperin M.Y."/>
            <person name="Jogler C."/>
        </authorList>
    </citation>
    <scope>NUCLEOTIDE SEQUENCE [LARGE SCALE GENOMIC DNA]</scope>
    <source>
        <strain evidence="1 2">HG15A2</strain>
    </source>
</reference>
<evidence type="ECO:0000313" key="2">
    <source>
        <dbReference type="Proteomes" id="UP000319852"/>
    </source>
</evidence>
<dbReference type="KEGG" id="amob:HG15A2_28730"/>
<name>A0A517MXG2_9BACT</name>
<sequence length="39" mass="4256">MDVARDARDRTSDNDGGFCGTFLERNFIDGDNGWTVGAC</sequence>